<comment type="catalytic activity">
    <reaction evidence="11">
        <text>(2R)-2,3-dihydroxy-3-methylbutanoate = 3-methyl-2-oxobutanoate + H2O</text>
        <dbReference type="Rhea" id="RHEA:24809"/>
        <dbReference type="ChEBI" id="CHEBI:11851"/>
        <dbReference type="ChEBI" id="CHEBI:15377"/>
        <dbReference type="ChEBI" id="CHEBI:49072"/>
        <dbReference type="EC" id="4.2.1.9"/>
    </reaction>
    <physiologicalReaction direction="left-to-right" evidence="11">
        <dbReference type="Rhea" id="RHEA:24810"/>
    </physiologicalReaction>
</comment>
<feature type="binding site" evidence="15">
    <location>
        <position position="60"/>
    </location>
    <ligand>
        <name>[2Fe-2S] cluster</name>
        <dbReference type="ChEBI" id="CHEBI:190135"/>
    </ligand>
</feature>
<reference evidence="19 20" key="1">
    <citation type="journal article" date="2014" name="PLoS Genet.">
        <title>Phylogenetically driven sequencing of extremely halophilic archaea reveals strategies for static and dynamic osmo-response.</title>
        <authorList>
            <person name="Becker E.A."/>
            <person name="Seitzer P.M."/>
            <person name="Tritt A."/>
            <person name="Larsen D."/>
            <person name="Krusor M."/>
            <person name="Yao A.I."/>
            <person name="Wu D."/>
            <person name="Madern D."/>
            <person name="Eisen J.A."/>
            <person name="Darling A.E."/>
            <person name="Facciotti M.T."/>
        </authorList>
    </citation>
    <scope>NUCLEOTIDE SEQUENCE [LARGE SCALE GENOMIC DNA]</scope>
    <source>
        <strain evidence="19 20">DSM 18795</strain>
    </source>
</reference>
<evidence type="ECO:0000256" key="4">
    <source>
        <dbReference type="ARBA" id="ARBA00022714"/>
    </source>
</evidence>
<keyword evidence="7 15" id="KW-0408">Iron</keyword>
<dbReference type="UniPathway" id="UPA00047">
    <property type="reaction ID" value="UER00057"/>
</dbReference>
<evidence type="ECO:0000256" key="5">
    <source>
        <dbReference type="ARBA" id="ARBA00022723"/>
    </source>
</evidence>
<keyword evidence="9 15" id="KW-0456">Lyase</keyword>
<dbReference type="PROSITE" id="PS00886">
    <property type="entry name" value="ILVD_EDD_1"/>
    <property type="match status" value="1"/>
</dbReference>
<comment type="cofactor">
    <cofactor evidence="15">
        <name>[2Fe-2S] cluster</name>
        <dbReference type="ChEBI" id="CHEBI:190135"/>
    </cofactor>
    <text evidence="15">Binds 1 [2Fe-2S] cluster per subunit. This cluster acts as a Lewis acid cofactor.</text>
</comment>
<sequence length="579" mass="61397">MSSDDRFDHGKDERLQSREVTEGAEKAPHRAMFRAMGFDDEDLSSPMIGVPNPAADITPCNVHLDDVADAAIEGADAAGGMPIEFGTITISDAISMGTEGMKASLISREMIADSVELVSFGERMDGLVTIGGCDKNLPGMMMAAIRTDLPSVFLYGGSIMPGEHEGRDVTIVQVFEGVGAYGTGEMDAEELDELERSACPGAGSCGGMFTANTMASISEALGLAPLGSASPPAEDEERYAVAERAGELAVEVVEEERRPSDVLSRESFENAIALQTAIGGSTNGVLHLLALAREAGVDLEIEDFDEISRRTPKIADLQPGGSRVMNDLHELGGVPVVIRRLLEADLFHGDAMTVTGRTIAEELEHLEDERDLPADSELEADFLYTVDEPKQEEGAIKILSGNLAPDGAVLKATGEDQFHHEGPARIFENEEEAMAYVQEGHIESGDVIVIRNEGPSGGPGMREMLGVTAAVVGAGHEDDVALITDGRFSGATRGPMIGHVAPEAAVGGPIGLLEDGDEITVDIPERTLEVDASDAELEARREEWDRPEPAYDAGVLAKYGRDFDSAANGAVTNPGVKRE</sequence>
<feature type="binding site" evidence="15">
    <location>
        <position position="92"/>
    </location>
    <ligand>
        <name>Mg(2+)</name>
        <dbReference type="ChEBI" id="CHEBI:18420"/>
    </ligand>
</feature>
<dbReference type="PATRIC" id="fig|1227498.3.peg.113"/>
<comment type="catalytic activity">
    <reaction evidence="15">
        <text>(2R,3R)-2,3-dihydroxy-3-methylpentanoate = (S)-3-methyl-2-oxopentanoate + H2O</text>
        <dbReference type="Rhea" id="RHEA:27694"/>
        <dbReference type="ChEBI" id="CHEBI:15377"/>
        <dbReference type="ChEBI" id="CHEBI:35146"/>
        <dbReference type="ChEBI" id="CHEBI:49258"/>
        <dbReference type="EC" id="4.2.1.9"/>
    </reaction>
</comment>
<dbReference type="GO" id="GO:0009097">
    <property type="term" value="P:isoleucine biosynthetic process"/>
    <property type="evidence" value="ECO:0007669"/>
    <property type="project" value="UniProtKB-UniRule"/>
</dbReference>
<evidence type="ECO:0000256" key="1">
    <source>
        <dbReference type="ARBA" id="ARBA00001946"/>
    </source>
</evidence>
<dbReference type="PANTHER" id="PTHR21000:SF5">
    <property type="entry name" value="DIHYDROXY-ACID DEHYDRATASE, MITOCHONDRIAL"/>
    <property type="match status" value="1"/>
</dbReference>
<evidence type="ECO:0000313" key="20">
    <source>
        <dbReference type="Proteomes" id="UP000011531"/>
    </source>
</evidence>
<dbReference type="SUPFAM" id="SSF52016">
    <property type="entry name" value="LeuD/IlvD-like"/>
    <property type="match status" value="1"/>
</dbReference>
<dbReference type="AlphaFoldDB" id="L9XY15"/>
<protein>
    <recommendedName>
        <fullName evidence="14 15">Dihydroxy-acid dehydratase</fullName>
        <shortName evidence="15">DAD</shortName>
        <ecNumber evidence="14 15">4.2.1.9</ecNumber>
    </recommendedName>
</protein>
<dbReference type="Pfam" id="PF00920">
    <property type="entry name" value="ILVD_EDD_N"/>
    <property type="match status" value="1"/>
</dbReference>
<organism evidence="19 20">
    <name type="scientific">Natronococcus jeotgali DSM 18795</name>
    <dbReference type="NCBI Taxonomy" id="1227498"/>
    <lineage>
        <taxon>Archaea</taxon>
        <taxon>Methanobacteriati</taxon>
        <taxon>Methanobacteriota</taxon>
        <taxon>Stenosarchaea group</taxon>
        <taxon>Halobacteria</taxon>
        <taxon>Halobacteriales</taxon>
        <taxon>Natrialbaceae</taxon>
        <taxon>Natronococcus</taxon>
    </lineage>
</organism>
<dbReference type="InterPro" id="IPR004404">
    <property type="entry name" value="DihydroxyA_deHydtase"/>
</dbReference>
<comment type="caution">
    <text evidence="19">The sequence shown here is derived from an EMBL/GenBank/DDBJ whole genome shotgun (WGS) entry which is preliminary data.</text>
</comment>
<evidence type="ECO:0000256" key="15">
    <source>
        <dbReference type="HAMAP-Rule" id="MF_00012"/>
    </source>
</evidence>
<dbReference type="InterPro" id="IPR050165">
    <property type="entry name" value="DHAD_IlvD/Edd"/>
</dbReference>
<evidence type="ECO:0000256" key="9">
    <source>
        <dbReference type="ARBA" id="ARBA00023239"/>
    </source>
</evidence>
<dbReference type="InterPro" id="IPR042096">
    <property type="entry name" value="Dihydro-acid_dehy_C"/>
</dbReference>
<keyword evidence="10 15" id="KW-0100">Branched-chain amino acid biosynthesis</keyword>
<dbReference type="GO" id="GO:0051537">
    <property type="term" value="F:2 iron, 2 sulfur cluster binding"/>
    <property type="evidence" value="ECO:0007669"/>
    <property type="project" value="UniProtKB-UniRule"/>
</dbReference>
<dbReference type="Pfam" id="PF24877">
    <property type="entry name" value="ILV_EDD_C"/>
    <property type="match status" value="1"/>
</dbReference>
<feature type="binding site" evidence="15">
    <location>
        <position position="463"/>
    </location>
    <ligand>
        <name>Mg(2+)</name>
        <dbReference type="ChEBI" id="CHEBI:18420"/>
    </ligand>
</feature>
<name>L9XY15_9EURY</name>
<evidence type="ECO:0000256" key="13">
    <source>
        <dbReference type="ARBA" id="ARBA00029437"/>
    </source>
</evidence>
<dbReference type="Gene3D" id="3.50.30.80">
    <property type="entry name" value="IlvD/EDD C-terminal domain-like"/>
    <property type="match status" value="1"/>
</dbReference>
<dbReference type="InterPro" id="IPR020558">
    <property type="entry name" value="DiOHA_6PGluconate_deHydtase_CS"/>
</dbReference>
<dbReference type="NCBIfam" id="NF002068">
    <property type="entry name" value="PRK00911.1"/>
    <property type="match status" value="1"/>
</dbReference>
<comment type="pathway">
    <text evidence="13 15">Amino-acid biosynthesis; L-isoleucine biosynthesis; L-isoleucine from 2-oxobutanoate: step 3/4.</text>
</comment>
<keyword evidence="8 15" id="KW-0411">Iron-sulfur</keyword>
<keyword evidence="5 15" id="KW-0479">Metal-binding</keyword>
<dbReference type="PANTHER" id="PTHR21000">
    <property type="entry name" value="DIHYDROXY-ACID DEHYDRATASE DAD"/>
    <property type="match status" value="1"/>
</dbReference>
<dbReference type="FunFam" id="3.50.30.80:FF:000001">
    <property type="entry name" value="Dihydroxy-acid dehydratase"/>
    <property type="match status" value="1"/>
</dbReference>
<dbReference type="HAMAP" id="MF_00012">
    <property type="entry name" value="IlvD"/>
    <property type="match status" value="1"/>
</dbReference>
<dbReference type="PROSITE" id="PS00887">
    <property type="entry name" value="ILVD_EDD_2"/>
    <property type="match status" value="1"/>
</dbReference>
<evidence type="ECO:0000256" key="12">
    <source>
        <dbReference type="ARBA" id="ARBA00029436"/>
    </source>
</evidence>
<dbReference type="GO" id="GO:0004160">
    <property type="term" value="F:dihydroxy-acid dehydratase activity"/>
    <property type="evidence" value="ECO:0007669"/>
    <property type="project" value="UniProtKB-UniRule"/>
</dbReference>
<feature type="active site" description="Proton acceptor" evidence="15">
    <location>
        <position position="489"/>
    </location>
</feature>
<dbReference type="OrthoDB" id="8674at2157"/>
<accession>L9XY15</accession>
<comment type="function">
    <text evidence="15">Functions in the biosynthesis of branched-chain amino acids. Catalyzes the dehydration of (2R,3R)-2,3-dihydroxy-3-methylpentanoate (2,3-dihydroxy-3-methylvalerate) into 2-oxo-3-methylpentanoate (2-oxo-3-methylvalerate) and of (2R)-2,3-dihydroxy-3-methylbutanoate (2,3-dihydroxyisovalerate) into 2-oxo-3-methylbutanoate (2-oxoisovalerate), the penultimate precursor to L-isoleucine and L-valine, respectively.</text>
</comment>
<feature type="binding site" description="via carbamate group" evidence="15">
    <location>
        <position position="135"/>
    </location>
    <ligand>
        <name>Mg(2+)</name>
        <dbReference type="ChEBI" id="CHEBI:18420"/>
    </ligand>
</feature>
<feature type="region of interest" description="Disordered" evidence="16">
    <location>
        <begin position="1"/>
        <end position="26"/>
    </location>
</feature>
<evidence type="ECO:0000256" key="6">
    <source>
        <dbReference type="ARBA" id="ARBA00022842"/>
    </source>
</evidence>
<comment type="pathway">
    <text evidence="12 15">Amino-acid biosynthesis; L-valine biosynthesis; L-valine from pyruvate: step 3/4.</text>
</comment>
<dbReference type="UniPathway" id="UPA00049">
    <property type="reaction ID" value="UER00061"/>
</dbReference>
<keyword evidence="4 15" id="KW-0001">2Fe-2S</keyword>
<comment type="caution">
    <text evidence="15">Lacks conserved residue(s) required for the propagation of feature annotation.</text>
</comment>
<keyword evidence="3 15" id="KW-0028">Amino-acid biosynthesis</keyword>
<gene>
    <name evidence="15" type="primary">ilvD</name>
    <name evidence="19" type="ORF">C492_00644</name>
</gene>
<feature type="modified residue" description="N6-carboxylysine" evidence="15">
    <location>
        <position position="135"/>
    </location>
</feature>
<feature type="domain" description="Dihydroxy-acid/6-phosphogluconate dehydratase N-terminal" evidence="17">
    <location>
        <begin position="46"/>
        <end position="361"/>
    </location>
</feature>
<dbReference type="Proteomes" id="UP000011531">
    <property type="component" value="Unassembled WGS sequence"/>
</dbReference>
<comment type="cofactor">
    <cofactor evidence="1 15">
        <name>Mg(2+)</name>
        <dbReference type="ChEBI" id="CHEBI:18420"/>
    </cofactor>
</comment>
<dbReference type="STRING" id="1227498.C492_00644"/>
<dbReference type="GO" id="GO:0000287">
    <property type="term" value="F:magnesium ion binding"/>
    <property type="evidence" value="ECO:0007669"/>
    <property type="project" value="UniProtKB-UniRule"/>
</dbReference>
<evidence type="ECO:0000256" key="8">
    <source>
        <dbReference type="ARBA" id="ARBA00023014"/>
    </source>
</evidence>
<dbReference type="GO" id="GO:0009099">
    <property type="term" value="P:L-valine biosynthetic process"/>
    <property type="evidence" value="ECO:0007669"/>
    <property type="project" value="UniProtKB-UniRule"/>
</dbReference>
<evidence type="ECO:0000259" key="17">
    <source>
        <dbReference type="Pfam" id="PF00920"/>
    </source>
</evidence>
<comment type="subunit">
    <text evidence="15">Homodimer.</text>
</comment>
<evidence type="ECO:0000256" key="3">
    <source>
        <dbReference type="ARBA" id="ARBA00022605"/>
    </source>
</evidence>
<evidence type="ECO:0000256" key="14">
    <source>
        <dbReference type="ARBA" id="ARBA00029490"/>
    </source>
</evidence>
<evidence type="ECO:0000256" key="7">
    <source>
        <dbReference type="ARBA" id="ARBA00023004"/>
    </source>
</evidence>
<evidence type="ECO:0000256" key="11">
    <source>
        <dbReference type="ARBA" id="ARBA00029304"/>
    </source>
</evidence>
<evidence type="ECO:0000256" key="16">
    <source>
        <dbReference type="SAM" id="MobiDB-lite"/>
    </source>
</evidence>
<keyword evidence="6 15" id="KW-0460">Magnesium</keyword>
<keyword evidence="20" id="KW-1185">Reference proteome</keyword>
<dbReference type="InterPro" id="IPR056740">
    <property type="entry name" value="ILV_EDD_C"/>
</dbReference>
<dbReference type="SUPFAM" id="SSF143975">
    <property type="entry name" value="IlvD/EDD N-terminal domain-like"/>
    <property type="match status" value="1"/>
</dbReference>
<dbReference type="EC" id="4.2.1.9" evidence="14 15"/>
<feature type="domain" description="Dihydroxy-acid/6-phosphogluconate dehydratase C-terminal" evidence="18">
    <location>
        <begin position="383"/>
        <end position="570"/>
    </location>
</feature>
<dbReference type="InterPro" id="IPR037237">
    <property type="entry name" value="IlvD/EDD_N"/>
</dbReference>
<dbReference type="EMBL" id="AOIA01000017">
    <property type="protein sequence ID" value="ELY66387.1"/>
    <property type="molecule type" value="Genomic_DNA"/>
</dbReference>
<dbReference type="InterPro" id="IPR000581">
    <property type="entry name" value="ILV_EDD_N"/>
</dbReference>
<evidence type="ECO:0000256" key="10">
    <source>
        <dbReference type="ARBA" id="ARBA00023304"/>
    </source>
</evidence>
<dbReference type="RefSeq" id="WP_008419539.1">
    <property type="nucleotide sequence ID" value="NZ_AOIA01000017.1"/>
</dbReference>
<dbReference type="NCBIfam" id="TIGR00110">
    <property type="entry name" value="ilvD"/>
    <property type="match status" value="1"/>
</dbReference>
<evidence type="ECO:0000256" key="2">
    <source>
        <dbReference type="ARBA" id="ARBA00006486"/>
    </source>
</evidence>
<proteinExistence type="inferred from homology"/>
<evidence type="ECO:0000313" key="19">
    <source>
        <dbReference type="EMBL" id="ELY66387.1"/>
    </source>
</evidence>
<comment type="similarity">
    <text evidence="2 15">Belongs to the IlvD/Edd family.</text>
</comment>
<evidence type="ECO:0000259" key="18">
    <source>
        <dbReference type="Pfam" id="PF24877"/>
    </source>
</evidence>
<feature type="binding site" evidence="15">
    <location>
        <position position="134"/>
    </location>
    <ligand>
        <name>Mg(2+)</name>
        <dbReference type="ChEBI" id="CHEBI:18420"/>
    </ligand>
</feature>